<dbReference type="InterPro" id="IPR017970">
    <property type="entry name" value="Homeobox_CS"/>
</dbReference>
<evidence type="ECO:0000259" key="8">
    <source>
        <dbReference type="PROSITE" id="PS51213"/>
    </source>
</evidence>
<feature type="domain" description="ELK" evidence="8">
    <location>
        <begin position="313"/>
        <end position="333"/>
    </location>
</feature>
<reference evidence="9 10" key="1">
    <citation type="submission" date="2024-01" db="EMBL/GenBank/DDBJ databases">
        <title>The genomes of 5 underutilized Papilionoideae crops provide insights into root nodulation and disease resistanc.</title>
        <authorList>
            <person name="Jiang F."/>
        </authorList>
    </citation>
    <scope>NUCLEOTIDE SEQUENCE [LARGE SCALE GENOMIC DNA]</scope>
    <source>
        <strain evidence="9">JINMINGXINNONG_FW02</strain>
        <tissue evidence="9">Leaves</tissue>
    </source>
</reference>
<dbReference type="EMBL" id="JAYMYR010000006">
    <property type="protein sequence ID" value="KAK7356154.1"/>
    <property type="molecule type" value="Genomic_DNA"/>
</dbReference>
<dbReference type="GO" id="GO:0005634">
    <property type="term" value="C:nucleus"/>
    <property type="evidence" value="ECO:0007669"/>
    <property type="project" value="UniProtKB-SubCell"/>
</dbReference>
<dbReference type="InterPro" id="IPR050224">
    <property type="entry name" value="TALE_homeobox"/>
</dbReference>
<keyword evidence="4 5" id="KW-0539">Nucleus</keyword>
<dbReference type="Pfam" id="PF05920">
    <property type="entry name" value="Homeobox_KN"/>
    <property type="match status" value="1"/>
</dbReference>
<dbReference type="AlphaFoldDB" id="A0AAN9MNP6"/>
<dbReference type="PROSITE" id="PS51213">
    <property type="entry name" value="ELK"/>
    <property type="match status" value="1"/>
</dbReference>
<dbReference type="SMART" id="SM01255">
    <property type="entry name" value="KNOX1"/>
    <property type="match status" value="1"/>
</dbReference>
<feature type="domain" description="Homeobox" evidence="7">
    <location>
        <begin position="333"/>
        <end position="396"/>
    </location>
</feature>
<dbReference type="PANTHER" id="PTHR11850">
    <property type="entry name" value="HOMEOBOX PROTEIN TRANSCRIPTION FACTORS"/>
    <property type="match status" value="1"/>
</dbReference>
<comment type="similarity">
    <text evidence="6">Belongs to the TALE/KNOX homeobox family.</text>
</comment>
<keyword evidence="2 5" id="KW-0238">DNA-binding</keyword>
<evidence type="ECO:0000313" key="10">
    <source>
        <dbReference type="Proteomes" id="UP001374584"/>
    </source>
</evidence>
<comment type="caution">
    <text evidence="9">The sequence shown here is derived from an EMBL/GenBank/DDBJ whole genome shotgun (WGS) entry which is preliminary data.</text>
</comment>
<dbReference type="InterPro" id="IPR009057">
    <property type="entry name" value="Homeodomain-like_sf"/>
</dbReference>
<dbReference type="PROSITE" id="PS00027">
    <property type="entry name" value="HOMEOBOX_1"/>
    <property type="match status" value="1"/>
</dbReference>
<dbReference type="InterPro" id="IPR005541">
    <property type="entry name" value="KNOX2"/>
</dbReference>
<dbReference type="SMART" id="SM00389">
    <property type="entry name" value="HOX"/>
    <property type="match status" value="1"/>
</dbReference>
<proteinExistence type="inferred from homology"/>
<evidence type="ECO:0000259" key="7">
    <source>
        <dbReference type="PROSITE" id="PS50071"/>
    </source>
</evidence>
<evidence type="ECO:0000256" key="4">
    <source>
        <dbReference type="ARBA" id="ARBA00023242"/>
    </source>
</evidence>
<evidence type="ECO:0000256" key="5">
    <source>
        <dbReference type="PROSITE-ProRule" id="PRU00108"/>
    </source>
</evidence>
<dbReference type="SMART" id="SM01256">
    <property type="entry name" value="KNOX2"/>
    <property type="match status" value="1"/>
</dbReference>
<dbReference type="CDD" id="cd00086">
    <property type="entry name" value="homeodomain"/>
    <property type="match status" value="1"/>
</dbReference>
<sequence length="418" mass="47872">MVMEYQRQWHGSRWLEVEVELRIVIVTDRPFLLEKKSKVSSLSRCRNSSTFFPFFPILPFQQLPLPFSLTGSLQQHTKTTSNNTILHLLLLGSSKFELISLPVFSLRRNVHGISMENFFKLNSLLSCSEDVVREVNVNVSGTAASELNLGLVANNFLQLEEPESSDMSERFIKTQIATHPLYPNLVSAYIECRKVGAPPELASLLEEIARENHPTDALREIGDDPELDEFMESYCEVLHRYTQELSKPFNEATLFLCSIESQLSNLCKGTLALPLDNNRSDEAAGTSEDEFSWEKMEAVEGQESSGSRLGDQELKEMLLHKYGGYLSSLRKEFLKKRKKGKLPKEARRILLDWWSTHYRWPYPTEEEKVQLSEMTGLDQKQINNWFINQRKRHWKPSEDMRFAIMDGVSGSAIGGGPM</sequence>
<evidence type="ECO:0000256" key="2">
    <source>
        <dbReference type="ARBA" id="ARBA00023125"/>
    </source>
</evidence>
<evidence type="ECO:0000256" key="3">
    <source>
        <dbReference type="ARBA" id="ARBA00023155"/>
    </source>
</evidence>
<dbReference type="Proteomes" id="UP001374584">
    <property type="component" value="Unassembled WGS sequence"/>
</dbReference>
<dbReference type="SUPFAM" id="SSF46689">
    <property type="entry name" value="Homeodomain-like"/>
    <property type="match status" value="1"/>
</dbReference>
<dbReference type="InterPro" id="IPR001356">
    <property type="entry name" value="HD"/>
</dbReference>
<dbReference type="InterPro" id="IPR005539">
    <property type="entry name" value="ELK_dom"/>
</dbReference>
<keyword evidence="3 5" id="KW-0371">Homeobox</keyword>
<dbReference type="Pfam" id="PF03791">
    <property type="entry name" value="KNOX2"/>
    <property type="match status" value="1"/>
</dbReference>
<dbReference type="Pfam" id="PF03789">
    <property type="entry name" value="ELK"/>
    <property type="match status" value="1"/>
</dbReference>
<evidence type="ECO:0000313" key="9">
    <source>
        <dbReference type="EMBL" id="KAK7356154.1"/>
    </source>
</evidence>
<name>A0AAN9MNP6_PHACN</name>
<comment type="subcellular location">
    <subcellularLocation>
        <location evidence="1 5">Nucleus</location>
    </subcellularLocation>
</comment>
<evidence type="ECO:0000256" key="1">
    <source>
        <dbReference type="ARBA" id="ARBA00004123"/>
    </source>
</evidence>
<gene>
    <name evidence="9" type="ORF">VNO80_15420</name>
</gene>
<dbReference type="GO" id="GO:0003677">
    <property type="term" value="F:DNA binding"/>
    <property type="evidence" value="ECO:0007669"/>
    <property type="project" value="UniProtKB-UniRule"/>
</dbReference>
<accession>A0AAN9MNP6</accession>
<evidence type="ECO:0008006" key="11">
    <source>
        <dbReference type="Google" id="ProtNLM"/>
    </source>
</evidence>
<feature type="DNA-binding region" description="Homeobox; TALE-type" evidence="5">
    <location>
        <begin position="334"/>
        <end position="397"/>
    </location>
</feature>
<dbReference type="InterPro" id="IPR008422">
    <property type="entry name" value="KN_HD"/>
</dbReference>
<dbReference type="SMART" id="SM01188">
    <property type="entry name" value="ELK"/>
    <property type="match status" value="1"/>
</dbReference>
<dbReference type="InterPro" id="IPR005540">
    <property type="entry name" value="KNOX1"/>
</dbReference>
<evidence type="ECO:0000256" key="6">
    <source>
        <dbReference type="PROSITE-ProRule" id="PRU00559"/>
    </source>
</evidence>
<protein>
    <recommendedName>
        <fullName evidence="11">Homeobox protein knotted-1-like 1</fullName>
    </recommendedName>
</protein>
<dbReference type="Gene3D" id="1.10.10.60">
    <property type="entry name" value="Homeodomain-like"/>
    <property type="match status" value="1"/>
</dbReference>
<keyword evidence="10" id="KW-1185">Reference proteome</keyword>
<dbReference type="PROSITE" id="PS50071">
    <property type="entry name" value="HOMEOBOX_2"/>
    <property type="match status" value="1"/>
</dbReference>
<organism evidence="9 10">
    <name type="scientific">Phaseolus coccineus</name>
    <name type="common">Scarlet runner bean</name>
    <name type="synonym">Phaseolus multiflorus</name>
    <dbReference type="NCBI Taxonomy" id="3886"/>
    <lineage>
        <taxon>Eukaryota</taxon>
        <taxon>Viridiplantae</taxon>
        <taxon>Streptophyta</taxon>
        <taxon>Embryophyta</taxon>
        <taxon>Tracheophyta</taxon>
        <taxon>Spermatophyta</taxon>
        <taxon>Magnoliopsida</taxon>
        <taxon>eudicotyledons</taxon>
        <taxon>Gunneridae</taxon>
        <taxon>Pentapetalae</taxon>
        <taxon>rosids</taxon>
        <taxon>fabids</taxon>
        <taxon>Fabales</taxon>
        <taxon>Fabaceae</taxon>
        <taxon>Papilionoideae</taxon>
        <taxon>50 kb inversion clade</taxon>
        <taxon>NPAAA clade</taxon>
        <taxon>indigoferoid/millettioid clade</taxon>
        <taxon>Phaseoleae</taxon>
        <taxon>Phaseolus</taxon>
    </lineage>
</organism>
<dbReference type="GO" id="GO:0000981">
    <property type="term" value="F:DNA-binding transcription factor activity, RNA polymerase II-specific"/>
    <property type="evidence" value="ECO:0007669"/>
    <property type="project" value="InterPro"/>
</dbReference>
<dbReference type="Pfam" id="PF03790">
    <property type="entry name" value="KNOX1"/>
    <property type="match status" value="1"/>
</dbReference>